<feature type="compositionally biased region" description="Basic residues" evidence="9">
    <location>
        <begin position="1"/>
        <end position="10"/>
    </location>
</feature>
<sequence>MPPKPGRHRVRDSSKDGGRRSRQSRWHRRRRRNTCPVNYCNNVEAGCEVVGPNQFVCRCPRDTHIIQPGEPCIYTTAVPFTTPSAELTTTPTDGGTAPTTTEVPLSPGQRACQNPEQLCGMEAACAIDVQTGRHVCTCPHDLSQPTGDAPENFKCKRNILGDDTFPSPIPLSRGDQDGGGEALSTAGTPPWVLVLVPSIVSALLVLLIIAVCWRRRCVKKAGSRAAKRKLDETKLTMPITITENIDLDDRVHSNPNYYHESPSTSPLATMKVAHILKEQIANMSEIGQGQFGKVYKGVYRPADGEPVNVAVKLLKETANVELQEDFIREVEIMASCQHGNIVSLLGVLVQETGVTPWMVFEYMAYGDLAELLRKNAPKWGSPQGSALDMSTLHGFAEQVASGMEYLASQHFVHRDLACRNILVGEHMIVKISDFGMSRDIYTCDYYKVAGGSRMLPVRWMAPESISYGKFTLESDIWSYGVVLWEIYAYGKQPYYGHTNKEVVSMILHHILLVPPESCPMAVCDVMDSCWRSEPRDRTNFSEIVQKLARMRDTMKGHRYANMEAVPYTEVQLDPELAKIEADLVALGLGDVAAPLDEDMYLRPNAATTGHDYIQPIP</sequence>
<dbReference type="AlphaFoldDB" id="A0A6A4WJK6"/>
<dbReference type="GO" id="GO:0010976">
    <property type="term" value="P:positive regulation of neuron projection development"/>
    <property type="evidence" value="ECO:0007669"/>
    <property type="project" value="TreeGrafter"/>
</dbReference>
<evidence type="ECO:0000256" key="4">
    <source>
        <dbReference type="ARBA" id="ARBA00022777"/>
    </source>
</evidence>
<dbReference type="GO" id="GO:0043121">
    <property type="term" value="F:neurotrophin binding"/>
    <property type="evidence" value="ECO:0007669"/>
    <property type="project" value="TreeGrafter"/>
</dbReference>
<keyword evidence="5 8" id="KW-0067">ATP-binding</keyword>
<feature type="compositionally biased region" description="Low complexity" evidence="9">
    <location>
        <begin position="86"/>
        <end position="101"/>
    </location>
</feature>
<gene>
    <name evidence="12" type="primary">Ror_1</name>
    <name evidence="12" type="ORF">FJT64_025086</name>
</gene>
<dbReference type="GO" id="GO:0005524">
    <property type="term" value="F:ATP binding"/>
    <property type="evidence" value="ECO:0007669"/>
    <property type="project" value="UniProtKB-UniRule"/>
</dbReference>
<keyword evidence="10 12" id="KW-0812">Transmembrane</keyword>
<proteinExistence type="predicted"/>
<keyword evidence="10" id="KW-0472">Membrane</keyword>
<dbReference type="GO" id="GO:0005030">
    <property type="term" value="F:neurotrophin receptor activity"/>
    <property type="evidence" value="ECO:0007669"/>
    <property type="project" value="TreeGrafter"/>
</dbReference>
<dbReference type="SMART" id="SM00219">
    <property type="entry name" value="TyrKc"/>
    <property type="match status" value="1"/>
</dbReference>
<dbReference type="GO" id="GO:0007169">
    <property type="term" value="P:cell surface receptor protein tyrosine kinase signaling pathway"/>
    <property type="evidence" value="ECO:0007669"/>
    <property type="project" value="TreeGrafter"/>
</dbReference>
<keyword evidence="4 12" id="KW-0418">Kinase</keyword>
<dbReference type="Pfam" id="PF07714">
    <property type="entry name" value="PK_Tyr_Ser-Thr"/>
    <property type="match status" value="1"/>
</dbReference>
<dbReference type="PANTHER" id="PTHR24416:SF619">
    <property type="entry name" value="TYROSINE-PROTEIN KINASE TRANSMEMBRANE RECEPTOR ROR-LIKE PROTEIN"/>
    <property type="match status" value="1"/>
</dbReference>
<comment type="catalytic activity">
    <reaction evidence="7">
        <text>L-tyrosyl-[protein] + ATP = O-phospho-L-tyrosyl-[protein] + ADP + H(+)</text>
        <dbReference type="Rhea" id="RHEA:10596"/>
        <dbReference type="Rhea" id="RHEA-COMP:10136"/>
        <dbReference type="Rhea" id="RHEA-COMP:20101"/>
        <dbReference type="ChEBI" id="CHEBI:15378"/>
        <dbReference type="ChEBI" id="CHEBI:30616"/>
        <dbReference type="ChEBI" id="CHEBI:46858"/>
        <dbReference type="ChEBI" id="CHEBI:61978"/>
        <dbReference type="ChEBI" id="CHEBI:456216"/>
        <dbReference type="EC" id="2.7.10.1"/>
    </reaction>
</comment>
<feature type="transmembrane region" description="Helical" evidence="10">
    <location>
        <begin position="191"/>
        <end position="213"/>
    </location>
</feature>
<dbReference type="InterPro" id="IPR000719">
    <property type="entry name" value="Prot_kinase_dom"/>
</dbReference>
<evidence type="ECO:0000256" key="6">
    <source>
        <dbReference type="ARBA" id="ARBA00023137"/>
    </source>
</evidence>
<evidence type="ECO:0000256" key="1">
    <source>
        <dbReference type="ARBA" id="ARBA00004167"/>
    </source>
</evidence>
<feature type="region of interest" description="Disordered" evidence="9">
    <location>
        <begin position="86"/>
        <end position="107"/>
    </location>
</feature>
<dbReference type="InterPro" id="IPR020635">
    <property type="entry name" value="Tyr_kinase_cat_dom"/>
</dbReference>
<feature type="domain" description="Protein kinase" evidence="11">
    <location>
        <begin position="280"/>
        <end position="560"/>
    </location>
</feature>
<dbReference type="GO" id="GO:0030424">
    <property type="term" value="C:axon"/>
    <property type="evidence" value="ECO:0007669"/>
    <property type="project" value="TreeGrafter"/>
</dbReference>
<evidence type="ECO:0000256" key="10">
    <source>
        <dbReference type="SAM" id="Phobius"/>
    </source>
</evidence>
<dbReference type="GO" id="GO:0051897">
    <property type="term" value="P:positive regulation of phosphatidylinositol 3-kinase/protein kinase B signal transduction"/>
    <property type="evidence" value="ECO:0007669"/>
    <property type="project" value="TreeGrafter"/>
</dbReference>
<dbReference type="CDD" id="cd00192">
    <property type="entry name" value="PTKc"/>
    <property type="match status" value="1"/>
</dbReference>
<evidence type="ECO:0000256" key="2">
    <source>
        <dbReference type="ARBA" id="ARBA00022679"/>
    </source>
</evidence>
<evidence type="ECO:0000256" key="7">
    <source>
        <dbReference type="ARBA" id="ARBA00051243"/>
    </source>
</evidence>
<dbReference type="GO" id="GO:0043235">
    <property type="term" value="C:receptor complex"/>
    <property type="evidence" value="ECO:0007669"/>
    <property type="project" value="TreeGrafter"/>
</dbReference>
<reference evidence="12 13" key="1">
    <citation type="submission" date="2019-07" db="EMBL/GenBank/DDBJ databases">
        <title>Draft genome assembly of a fouling barnacle, Amphibalanus amphitrite (Darwin, 1854): The first reference genome for Thecostraca.</title>
        <authorList>
            <person name="Kim W."/>
        </authorList>
    </citation>
    <scope>NUCLEOTIDE SEQUENCE [LARGE SCALE GENOMIC DNA]</scope>
    <source>
        <strain evidence="12">SNU_AA5</strain>
        <tissue evidence="12">Soma without cirri and trophi</tissue>
    </source>
</reference>
<feature type="region of interest" description="Disordered" evidence="9">
    <location>
        <begin position="1"/>
        <end position="29"/>
    </location>
</feature>
<dbReference type="PRINTS" id="PR00109">
    <property type="entry name" value="TYRKINASE"/>
</dbReference>
<evidence type="ECO:0000256" key="9">
    <source>
        <dbReference type="SAM" id="MobiDB-lite"/>
    </source>
</evidence>
<comment type="caution">
    <text evidence="12">The sequence shown here is derived from an EMBL/GenBank/DDBJ whole genome shotgun (WGS) entry which is preliminary data.</text>
</comment>
<dbReference type="FunFam" id="1.10.510.10:FF:000554">
    <property type="entry name" value="Predicted protein"/>
    <property type="match status" value="1"/>
</dbReference>
<dbReference type="GO" id="GO:0004714">
    <property type="term" value="F:transmembrane receptor protein tyrosine kinase activity"/>
    <property type="evidence" value="ECO:0007669"/>
    <property type="project" value="UniProtKB-EC"/>
</dbReference>
<dbReference type="InterPro" id="IPR008266">
    <property type="entry name" value="Tyr_kinase_AS"/>
</dbReference>
<dbReference type="InterPro" id="IPR011009">
    <property type="entry name" value="Kinase-like_dom_sf"/>
</dbReference>
<protein>
    <submittedName>
        <fullName evidence="12">Tyrosine-protein kinase transmembrane receptor Ror</fullName>
    </submittedName>
</protein>
<evidence type="ECO:0000313" key="13">
    <source>
        <dbReference type="Proteomes" id="UP000440578"/>
    </source>
</evidence>
<evidence type="ECO:0000313" key="12">
    <source>
        <dbReference type="EMBL" id="KAF0302852.1"/>
    </source>
</evidence>
<dbReference type="SUPFAM" id="SSF56112">
    <property type="entry name" value="Protein kinase-like (PK-like)"/>
    <property type="match status" value="1"/>
</dbReference>
<feature type="compositionally biased region" description="Basic residues" evidence="9">
    <location>
        <begin position="20"/>
        <end position="29"/>
    </location>
</feature>
<dbReference type="GO" id="GO:0005886">
    <property type="term" value="C:plasma membrane"/>
    <property type="evidence" value="ECO:0007669"/>
    <property type="project" value="TreeGrafter"/>
</dbReference>
<dbReference type="InterPro" id="IPR050122">
    <property type="entry name" value="RTK"/>
</dbReference>
<evidence type="ECO:0000256" key="8">
    <source>
        <dbReference type="PROSITE-ProRule" id="PRU10141"/>
    </source>
</evidence>
<dbReference type="PANTHER" id="PTHR24416">
    <property type="entry name" value="TYROSINE-PROTEIN KINASE RECEPTOR"/>
    <property type="match status" value="1"/>
</dbReference>
<evidence type="ECO:0000259" key="11">
    <source>
        <dbReference type="PROSITE" id="PS50011"/>
    </source>
</evidence>
<dbReference type="EMBL" id="VIIS01001004">
    <property type="protein sequence ID" value="KAF0302852.1"/>
    <property type="molecule type" value="Genomic_DNA"/>
</dbReference>
<keyword evidence="10" id="KW-1133">Transmembrane helix</keyword>
<keyword evidence="13" id="KW-1185">Reference proteome</keyword>
<keyword evidence="2" id="KW-0808">Transferase</keyword>
<keyword evidence="6" id="KW-0829">Tyrosine-protein kinase</keyword>
<keyword evidence="3 8" id="KW-0547">Nucleotide-binding</keyword>
<keyword evidence="12" id="KW-0675">Receptor</keyword>
<organism evidence="12 13">
    <name type="scientific">Amphibalanus amphitrite</name>
    <name type="common">Striped barnacle</name>
    <name type="synonym">Balanus amphitrite</name>
    <dbReference type="NCBI Taxonomy" id="1232801"/>
    <lineage>
        <taxon>Eukaryota</taxon>
        <taxon>Metazoa</taxon>
        <taxon>Ecdysozoa</taxon>
        <taxon>Arthropoda</taxon>
        <taxon>Crustacea</taxon>
        <taxon>Multicrustacea</taxon>
        <taxon>Cirripedia</taxon>
        <taxon>Thoracica</taxon>
        <taxon>Thoracicalcarea</taxon>
        <taxon>Balanomorpha</taxon>
        <taxon>Balanoidea</taxon>
        <taxon>Balanidae</taxon>
        <taxon>Amphibalaninae</taxon>
        <taxon>Amphibalanus</taxon>
    </lineage>
</organism>
<comment type="subcellular location">
    <subcellularLocation>
        <location evidence="1">Membrane</location>
        <topology evidence="1">Single-pass membrane protein</topology>
    </subcellularLocation>
</comment>
<dbReference type="PROSITE" id="PS50011">
    <property type="entry name" value="PROTEIN_KINASE_DOM"/>
    <property type="match status" value="1"/>
</dbReference>
<dbReference type="PROSITE" id="PS00109">
    <property type="entry name" value="PROTEIN_KINASE_TYR"/>
    <property type="match status" value="1"/>
</dbReference>
<evidence type="ECO:0000256" key="3">
    <source>
        <dbReference type="ARBA" id="ARBA00022741"/>
    </source>
</evidence>
<dbReference type="PROSITE" id="PS00107">
    <property type="entry name" value="PROTEIN_KINASE_ATP"/>
    <property type="match status" value="1"/>
</dbReference>
<evidence type="ECO:0000256" key="5">
    <source>
        <dbReference type="ARBA" id="ARBA00022840"/>
    </source>
</evidence>
<accession>A0A6A4WJK6</accession>
<dbReference type="InterPro" id="IPR017441">
    <property type="entry name" value="Protein_kinase_ATP_BS"/>
</dbReference>
<dbReference type="GO" id="GO:1990090">
    <property type="term" value="P:cellular response to nerve growth factor stimulus"/>
    <property type="evidence" value="ECO:0007669"/>
    <property type="project" value="TreeGrafter"/>
</dbReference>
<name>A0A6A4WJK6_AMPAM</name>
<dbReference type="InterPro" id="IPR001245">
    <property type="entry name" value="Ser-Thr/Tyr_kinase_cat_dom"/>
</dbReference>
<dbReference type="Proteomes" id="UP000440578">
    <property type="component" value="Unassembled WGS sequence"/>
</dbReference>
<dbReference type="Gene3D" id="1.10.510.10">
    <property type="entry name" value="Transferase(Phosphotransferase) domain 1"/>
    <property type="match status" value="1"/>
</dbReference>
<feature type="binding site" evidence="8">
    <location>
        <position position="312"/>
    </location>
    <ligand>
        <name>ATP</name>
        <dbReference type="ChEBI" id="CHEBI:30616"/>
    </ligand>
</feature>
<dbReference type="OrthoDB" id="3256376at2759"/>